<dbReference type="RefSeq" id="WP_369715221.1">
    <property type="nucleotide sequence ID" value="NZ_CP165647.1"/>
</dbReference>
<dbReference type="KEGG" id="lala:AB8B28_08375"/>
<gene>
    <name evidence="1" type="ORF">AB8B28_08375</name>
</gene>
<protein>
    <submittedName>
        <fullName evidence="1">Viral A-type inclusion protein</fullName>
    </submittedName>
</protein>
<proteinExistence type="predicted"/>
<name>A0AB39V360_9FUSO</name>
<dbReference type="AlphaFoldDB" id="A0AB39V360"/>
<dbReference type="EMBL" id="CP165647">
    <property type="protein sequence ID" value="XDU61663.1"/>
    <property type="molecule type" value="Genomic_DNA"/>
</dbReference>
<sequence>MSKNKLALSEEEKARDLNAEEIKELLIDKAILETAKEYKFSDEEEEEFEYFFNNEKNKFFIAKAIENKISLNENDITKIYTDNKADFDAQNIPFSQAREIIQRDLLNQQVAALESEEVNRLIEEMEDTIEITKKELLFSKGNPEIIKTIIVGKVIDKKMNDEQFESQEENQKTLEVIKDKVYIDYYLNLEVRKNVKVTHEEITQIYENEKAKLGNVTPNSAYQQIANGLLNNKAIEERNNLINKIAEEYKVDEVAKEYTENEEN</sequence>
<organism evidence="1">
    <name type="scientific">Leptotrichia alba</name>
    <dbReference type="NCBI Taxonomy" id="3239304"/>
    <lineage>
        <taxon>Bacteria</taxon>
        <taxon>Fusobacteriati</taxon>
        <taxon>Fusobacteriota</taxon>
        <taxon>Fusobacteriia</taxon>
        <taxon>Fusobacteriales</taxon>
        <taxon>Leptotrichiaceae</taxon>
        <taxon>Leptotrichia</taxon>
    </lineage>
</organism>
<reference evidence="1" key="1">
    <citation type="submission" date="2024-07" db="EMBL/GenBank/DDBJ databases">
        <authorList>
            <person name="Li X.-J."/>
            <person name="Wang X."/>
        </authorList>
    </citation>
    <scope>NUCLEOTIDE SEQUENCE</scope>
    <source>
        <strain evidence="1">HSP-536</strain>
    </source>
</reference>
<evidence type="ECO:0000313" key="1">
    <source>
        <dbReference type="EMBL" id="XDU61663.1"/>
    </source>
</evidence>
<accession>A0AB39V360</accession>